<evidence type="ECO:0000313" key="5">
    <source>
        <dbReference type="EMBL" id="MCF5655932.1"/>
    </source>
</evidence>
<keyword evidence="1" id="KW-0805">Transcription regulation</keyword>
<dbReference type="SMART" id="SM00342">
    <property type="entry name" value="HTH_ARAC"/>
    <property type="match status" value="1"/>
</dbReference>
<name>A0AAP2S1S8_9PSED</name>
<evidence type="ECO:0000256" key="3">
    <source>
        <dbReference type="ARBA" id="ARBA00023163"/>
    </source>
</evidence>
<dbReference type="Gene3D" id="1.10.10.60">
    <property type="entry name" value="Homeodomain-like"/>
    <property type="match status" value="1"/>
</dbReference>
<organism evidence="5 6">
    <name type="scientific">Pseudomonas poae</name>
    <dbReference type="NCBI Taxonomy" id="200451"/>
    <lineage>
        <taxon>Bacteria</taxon>
        <taxon>Pseudomonadati</taxon>
        <taxon>Pseudomonadota</taxon>
        <taxon>Gammaproteobacteria</taxon>
        <taxon>Pseudomonadales</taxon>
        <taxon>Pseudomonadaceae</taxon>
        <taxon>Pseudomonas</taxon>
    </lineage>
</organism>
<feature type="domain" description="HTH araC/xylS-type" evidence="4">
    <location>
        <begin position="225"/>
        <end position="311"/>
    </location>
</feature>
<gene>
    <name evidence="5" type="ORF">GIV46_13000</name>
</gene>
<protein>
    <submittedName>
        <fullName evidence="5">Helix-turn-helix domain-containing protein</fullName>
    </submittedName>
</protein>
<dbReference type="GO" id="GO:0043565">
    <property type="term" value="F:sequence-specific DNA binding"/>
    <property type="evidence" value="ECO:0007669"/>
    <property type="project" value="InterPro"/>
</dbReference>
<evidence type="ECO:0000259" key="4">
    <source>
        <dbReference type="PROSITE" id="PS01124"/>
    </source>
</evidence>
<reference evidence="5" key="1">
    <citation type="submission" date="2019-11" db="EMBL/GenBank/DDBJ databases">
        <title>Epiphytic Pseudomonas syringae from cherry orchards.</title>
        <authorList>
            <person name="Hulin M.T."/>
        </authorList>
    </citation>
    <scope>NUCLEOTIDE SEQUENCE</scope>
    <source>
        <strain evidence="5">PA-2-1F</strain>
    </source>
</reference>
<dbReference type="PANTHER" id="PTHR46796:SF12">
    <property type="entry name" value="HTH-TYPE DNA-BINDING TRANSCRIPTIONAL ACTIVATOR EUTR"/>
    <property type="match status" value="1"/>
</dbReference>
<dbReference type="PROSITE" id="PS01124">
    <property type="entry name" value="HTH_ARAC_FAMILY_2"/>
    <property type="match status" value="1"/>
</dbReference>
<dbReference type="PANTHER" id="PTHR46796">
    <property type="entry name" value="HTH-TYPE TRANSCRIPTIONAL ACTIVATOR RHAS-RELATED"/>
    <property type="match status" value="1"/>
</dbReference>
<dbReference type="Pfam" id="PF12833">
    <property type="entry name" value="HTH_18"/>
    <property type="match status" value="1"/>
</dbReference>
<dbReference type="EMBL" id="WJZX01000042">
    <property type="protein sequence ID" value="MCF5655932.1"/>
    <property type="molecule type" value="Genomic_DNA"/>
</dbReference>
<dbReference type="GO" id="GO:0003700">
    <property type="term" value="F:DNA-binding transcription factor activity"/>
    <property type="evidence" value="ECO:0007669"/>
    <property type="project" value="InterPro"/>
</dbReference>
<proteinExistence type="predicted"/>
<accession>A0AAP2S1S8</accession>
<dbReference type="InterPro" id="IPR018060">
    <property type="entry name" value="HTH_AraC"/>
</dbReference>
<evidence type="ECO:0000256" key="1">
    <source>
        <dbReference type="ARBA" id="ARBA00023015"/>
    </source>
</evidence>
<dbReference type="RefSeq" id="WP_003234940.1">
    <property type="nucleotide sequence ID" value="NZ_CP142150.1"/>
</dbReference>
<evidence type="ECO:0000256" key="2">
    <source>
        <dbReference type="ARBA" id="ARBA00023125"/>
    </source>
</evidence>
<dbReference type="Proteomes" id="UP000814126">
    <property type="component" value="Unassembled WGS sequence"/>
</dbReference>
<evidence type="ECO:0000313" key="6">
    <source>
        <dbReference type="Proteomes" id="UP000814126"/>
    </source>
</evidence>
<comment type="caution">
    <text evidence="5">The sequence shown here is derived from an EMBL/GenBank/DDBJ whole genome shotgun (WGS) entry which is preliminary data.</text>
</comment>
<sequence>MRSQSIGHFHDVHVHAANVQQWHQDYSQLTGGSAESSLMQLTTAASHVFLEQINQRVVQHGVAPRNKMCFAVPINVPGSVRMQGREVDDSSLFFLRGGEEFMFHMPMGMQLLSITFERELFEQALAHTASPRDLSVLLRQPVIRVSPQRFADARRRLLALFGQAMAGELRDSHARLLEQALLDELVQLMSDPSCDKQQRTPSSTRSFIVEKCHRLATTGQFDVPSVNDLCERLQVSRRTVQNSFRAVAETTPLNYLRAIRLNGVRRTLMSTPAAQLSIGDAAAQWGFYHLSHFAAEYHALFAELPSRTSRAASHQTHSSVLI</sequence>
<keyword evidence="3" id="KW-0804">Transcription</keyword>
<dbReference type="GeneID" id="45487512"/>
<dbReference type="InterPro" id="IPR050204">
    <property type="entry name" value="AraC_XylS_family_regulators"/>
</dbReference>
<keyword evidence="2" id="KW-0238">DNA-binding</keyword>
<dbReference type="AlphaFoldDB" id="A0AAP2S1S8"/>